<reference evidence="2 3" key="1">
    <citation type="submission" date="2016-10" db="EMBL/GenBank/DDBJ databases">
        <authorList>
            <person name="de Groot N.N."/>
        </authorList>
    </citation>
    <scope>NUCLEOTIDE SEQUENCE [LARGE SCALE GENOMIC DNA]</scope>
    <source>
        <strain evidence="2 3">DSM 5522</strain>
    </source>
</reference>
<feature type="transmembrane region" description="Helical" evidence="1">
    <location>
        <begin position="297"/>
        <end position="315"/>
    </location>
</feature>
<evidence type="ECO:0008006" key="4">
    <source>
        <dbReference type="Google" id="ProtNLM"/>
    </source>
</evidence>
<dbReference type="RefSeq" id="WP_092869980.1">
    <property type="nucleotide sequence ID" value="NZ_FOJY01000002.1"/>
</dbReference>
<dbReference type="STRING" id="1120918.SAMN05216249_10222"/>
<dbReference type="AlphaFoldDB" id="A0A1I0VK77"/>
<dbReference type="EMBL" id="FOJY01000002">
    <property type="protein sequence ID" value="SFA75966.1"/>
    <property type="molecule type" value="Genomic_DNA"/>
</dbReference>
<organism evidence="2 3">
    <name type="scientific">Acetitomaculum ruminis DSM 5522</name>
    <dbReference type="NCBI Taxonomy" id="1120918"/>
    <lineage>
        <taxon>Bacteria</taxon>
        <taxon>Bacillati</taxon>
        <taxon>Bacillota</taxon>
        <taxon>Clostridia</taxon>
        <taxon>Lachnospirales</taxon>
        <taxon>Lachnospiraceae</taxon>
        <taxon>Acetitomaculum</taxon>
    </lineage>
</organism>
<dbReference type="Pfam" id="PF11167">
    <property type="entry name" value="DUF2953"/>
    <property type="match status" value="1"/>
</dbReference>
<evidence type="ECO:0000313" key="2">
    <source>
        <dbReference type="EMBL" id="SFA75966.1"/>
    </source>
</evidence>
<gene>
    <name evidence="2" type="ORF">SAMN05216249_10222</name>
</gene>
<feature type="transmembrane region" description="Helical" evidence="1">
    <location>
        <begin position="12"/>
        <end position="35"/>
    </location>
</feature>
<sequence>MLSILLTVLKILLIILGSLLALAFLIILLLLFFPFKYDVRAVKKEGFDTACFKTKVSWLFSLVSLKVIFKNKELKIGIYIFNILLKGKKHNFNKETDEKSDLMGKPDEIVILDKLDVNRDIELTTPDESDKNELKESVGNLSDLNDDYEADLVLGNEYEEPIGNVKDDEKETNTENRITNKFKTVVNFIASVPEKIKKFFVSIKTGILNIRENIDTIISFINDERNKKVFRFLKKNLKKALKHIFPRQISGKLRYGSDDPALTGEITGFLSFLLPISKDVRFIPDFQKKVLKGNIRMKGRIFLFYLLYLFLKVFMNKDCRIIYKKFKETGGND</sequence>
<protein>
    <recommendedName>
        <fullName evidence="4">DUF2953 domain-containing protein</fullName>
    </recommendedName>
</protein>
<evidence type="ECO:0000256" key="1">
    <source>
        <dbReference type="SAM" id="Phobius"/>
    </source>
</evidence>
<accession>A0A1I0VK77</accession>
<keyword evidence="1" id="KW-0472">Membrane</keyword>
<name>A0A1I0VK77_9FIRM</name>
<evidence type="ECO:0000313" key="3">
    <source>
        <dbReference type="Proteomes" id="UP000198838"/>
    </source>
</evidence>
<keyword evidence="1" id="KW-1133">Transmembrane helix</keyword>
<dbReference type="InterPro" id="IPR021338">
    <property type="entry name" value="DUF2953"/>
</dbReference>
<dbReference type="Proteomes" id="UP000198838">
    <property type="component" value="Unassembled WGS sequence"/>
</dbReference>
<proteinExistence type="predicted"/>
<dbReference type="OrthoDB" id="2087351at2"/>
<keyword evidence="3" id="KW-1185">Reference proteome</keyword>
<keyword evidence="1" id="KW-0812">Transmembrane</keyword>